<organism evidence="8 9">
    <name type="scientific">Vibrio renipiscarius</name>
    <dbReference type="NCBI Taxonomy" id="1461322"/>
    <lineage>
        <taxon>Bacteria</taxon>
        <taxon>Pseudomonadati</taxon>
        <taxon>Pseudomonadota</taxon>
        <taxon>Gammaproteobacteria</taxon>
        <taxon>Vibrionales</taxon>
        <taxon>Vibrionaceae</taxon>
        <taxon>Vibrio</taxon>
    </lineage>
</organism>
<comment type="caution">
    <text evidence="8">The sequence shown here is derived from an EMBL/GenBank/DDBJ whole genome shotgun (WGS) entry which is preliminary data.</text>
</comment>
<dbReference type="PANTHER" id="PTHR45436:SF16">
    <property type="entry name" value="HISTIDINE KINASE"/>
    <property type="match status" value="1"/>
</dbReference>
<dbReference type="GO" id="GO:0005886">
    <property type="term" value="C:plasma membrane"/>
    <property type="evidence" value="ECO:0007669"/>
    <property type="project" value="TreeGrafter"/>
</dbReference>
<keyword evidence="6" id="KW-0472">Membrane</keyword>
<evidence type="ECO:0000256" key="4">
    <source>
        <dbReference type="ARBA" id="ARBA00022679"/>
    </source>
</evidence>
<feature type="transmembrane region" description="Helical" evidence="6">
    <location>
        <begin position="153"/>
        <end position="175"/>
    </location>
</feature>
<name>A0A0C2NEH6_9VIBR</name>
<dbReference type="InterPro" id="IPR036097">
    <property type="entry name" value="HisK_dim/P_sf"/>
</dbReference>
<feature type="transmembrane region" description="Helical" evidence="6">
    <location>
        <begin position="21"/>
        <end position="43"/>
    </location>
</feature>
<keyword evidence="3" id="KW-0597">Phosphoprotein</keyword>
<dbReference type="PANTHER" id="PTHR45436">
    <property type="entry name" value="SENSOR HISTIDINE KINASE YKOH"/>
    <property type="match status" value="1"/>
</dbReference>
<sequence length="429" mass="48827">MNIFAKLGNSIEEVRIRTMRIFALIALISSFFVFFAFSLRLVWQEEAQTEDHLKSFQGIAEQVYRLSPRTRLEISEYVTVYYGESDFTEQLRALAPIALNSVDRLNYEFKFSAEHFIQPGVVAYHFAFDYQGNNIQTYITINSFKMDLWDDNWNVLMMISTLLMMFLIIVLRIALKRVFDRLMLPISDLSHQLREQASENFTVPAHSVDELKQLTDHLNQYSSMKDRVAKQELMFAKYASHELKTPISIVLSAAELQAMKPDDKDFQAKQRQRILSATNGMKETVEALLNIVKQENASTESIVTVIDEACIDLSKYQQMLASGVTLSLEIAPNTRLNMPLTLVNMVLKNYIENAIRFTVQGSITVRISSERISVCDSGIGLHSDTTIDHGLGLIIVSRIGKSYGWQSSLLNNRDVTGQPGCLALFEKQC</sequence>
<evidence type="ECO:0000256" key="1">
    <source>
        <dbReference type="ARBA" id="ARBA00000085"/>
    </source>
</evidence>
<dbReference type="SUPFAM" id="SSF55874">
    <property type="entry name" value="ATPase domain of HSP90 chaperone/DNA topoisomerase II/histidine kinase"/>
    <property type="match status" value="1"/>
</dbReference>
<protein>
    <recommendedName>
        <fullName evidence="2">histidine kinase</fullName>
        <ecNumber evidence="2">2.7.13.3</ecNumber>
    </recommendedName>
</protein>
<keyword evidence="5" id="KW-0418">Kinase</keyword>
<evidence type="ECO:0000313" key="9">
    <source>
        <dbReference type="Proteomes" id="UP000031672"/>
    </source>
</evidence>
<dbReference type="InterPro" id="IPR050428">
    <property type="entry name" value="TCS_sensor_his_kinase"/>
</dbReference>
<gene>
    <name evidence="8" type="ORF">OJ16_16910</name>
</gene>
<dbReference type="InterPro" id="IPR036890">
    <property type="entry name" value="HATPase_C_sf"/>
</dbReference>
<dbReference type="Proteomes" id="UP000031672">
    <property type="component" value="Unassembled WGS sequence"/>
</dbReference>
<feature type="domain" description="Histidine kinase" evidence="7">
    <location>
        <begin position="238"/>
        <end position="409"/>
    </location>
</feature>
<comment type="catalytic activity">
    <reaction evidence="1">
        <text>ATP + protein L-histidine = ADP + protein N-phospho-L-histidine.</text>
        <dbReference type="EC" id="2.7.13.3"/>
    </reaction>
</comment>
<evidence type="ECO:0000256" key="6">
    <source>
        <dbReference type="SAM" id="Phobius"/>
    </source>
</evidence>
<dbReference type="STRING" id="1461322.OJ16_16910"/>
<reference evidence="8 9" key="1">
    <citation type="submission" date="2014-11" db="EMBL/GenBank/DDBJ databases">
        <title>Draft Genome Sequence of Vibrio piscirenalis strains CECT 8603T and CECT 8604, two marine Gammaproteobacterium isolated from cultured gilthead sea bream (Sparus aurata).</title>
        <authorList>
            <person name="Arahal D.R."/>
            <person name="Rodrigo-Torres L."/>
            <person name="Lucena T."/>
            <person name="Pujalte M.J."/>
        </authorList>
    </citation>
    <scope>NUCLEOTIDE SEQUENCE [LARGE SCALE GENOMIC DNA]</scope>
    <source>
        <strain evidence="8 9">DCR 1-4-2</strain>
    </source>
</reference>
<dbReference type="Gene3D" id="1.10.287.130">
    <property type="match status" value="1"/>
</dbReference>
<dbReference type="InterPro" id="IPR003661">
    <property type="entry name" value="HisK_dim/P_dom"/>
</dbReference>
<dbReference type="PROSITE" id="PS50109">
    <property type="entry name" value="HIS_KIN"/>
    <property type="match status" value="1"/>
</dbReference>
<dbReference type="AlphaFoldDB" id="A0A0C2NEH6"/>
<dbReference type="CDD" id="cd00082">
    <property type="entry name" value="HisKA"/>
    <property type="match status" value="1"/>
</dbReference>
<evidence type="ECO:0000313" key="8">
    <source>
        <dbReference type="EMBL" id="KII76467.1"/>
    </source>
</evidence>
<evidence type="ECO:0000256" key="3">
    <source>
        <dbReference type="ARBA" id="ARBA00022553"/>
    </source>
</evidence>
<dbReference type="SUPFAM" id="SSF47384">
    <property type="entry name" value="Homodimeric domain of signal transducing histidine kinase"/>
    <property type="match status" value="1"/>
</dbReference>
<dbReference type="InterPro" id="IPR005467">
    <property type="entry name" value="His_kinase_dom"/>
</dbReference>
<proteinExistence type="predicted"/>
<dbReference type="Pfam" id="PF00512">
    <property type="entry name" value="HisKA"/>
    <property type="match status" value="1"/>
</dbReference>
<keyword evidence="6" id="KW-1133">Transmembrane helix</keyword>
<dbReference type="EMBL" id="JTKH01000024">
    <property type="protein sequence ID" value="KII76467.1"/>
    <property type="molecule type" value="Genomic_DNA"/>
</dbReference>
<dbReference type="SMART" id="SM00388">
    <property type="entry name" value="HisKA"/>
    <property type="match status" value="1"/>
</dbReference>
<accession>A0A0C2NEH6</accession>
<evidence type="ECO:0000256" key="2">
    <source>
        <dbReference type="ARBA" id="ARBA00012438"/>
    </source>
</evidence>
<dbReference type="Gene3D" id="3.30.565.10">
    <property type="entry name" value="Histidine kinase-like ATPase, C-terminal domain"/>
    <property type="match status" value="1"/>
</dbReference>
<keyword evidence="6" id="KW-0812">Transmembrane</keyword>
<keyword evidence="9" id="KW-1185">Reference proteome</keyword>
<dbReference type="EC" id="2.7.13.3" evidence="2"/>
<keyword evidence="4" id="KW-0808">Transferase</keyword>
<evidence type="ECO:0000256" key="5">
    <source>
        <dbReference type="ARBA" id="ARBA00022777"/>
    </source>
</evidence>
<evidence type="ECO:0000259" key="7">
    <source>
        <dbReference type="PROSITE" id="PS50109"/>
    </source>
</evidence>
<dbReference type="GO" id="GO:0000155">
    <property type="term" value="F:phosphorelay sensor kinase activity"/>
    <property type="evidence" value="ECO:0007669"/>
    <property type="project" value="InterPro"/>
</dbReference>
<accession>A0A0C2NQL6</accession>